<evidence type="ECO:0000313" key="14">
    <source>
        <dbReference type="Proteomes" id="UP000198577"/>
    </source>
</evidence>
<sequence>MKPLLGRILGGRYELEEKIGSGGMAIVYKAKCHLLKRHVAVKVLRPELVEDEEFVARFKRESQAAASLSHPNIVNIYDVGEENGIYYIVMEYIKGKTLKEYIREKGKLDWEEAVRIAIQICSALKHAHKNGIIHRDIKPQNILVSEDGTIKVTDFGIARAATSATVTMAGANVMGSVHYFSPEQARGGHVDAKSDLYSLGIVLYEMVTGTVPFEGDTAVSVALKHIQEKVKPPGELNPDIPKSLQDVIEKAIEKDQSKRYQTAGEMIKDLQRVLKEPNGSFVVRGSDNSDMPTQVFRPINVDREQLEGSAEKKKRPIWLKLLFITLPLLVILALFFYIGSQIYKNHFVVEEVEVPRVVGLNEQDAKRILQEHNLTMKVVERRNSSQEEGIILYQEPAEGIKVKPHSTVNVVVSLGPRTIKVPNVIGFSQRDAEIALENAGLKVGPPEYVESDMPADTVVRQSIEPNTEVVENTEIVLVISKKPEKELVEVQEYVGLKEEIARELIEGIGLKVGKVTKDYNQEYPEGVVYRQNPQAGDVVEPGREVDLWVSLGPVPSYPKVLEIDLSQYGENQENDGDRRIKVTIKRADDGQVVYDAEHVLSEGTISINLEGSGVVRYIIYIDDQPVKEITVDFTKKEDAD</sequence>
<keyword evidence="4 9" id="KW-0547">Nucleotide-binding</keyword>
<dbReference type="SMART" id="SM00220">
    <property type="entry name" value="S_TKc"/>
    <property type="match status" value="1"/>
</dbReference>
<keyword evidence="10" id="KW-0812">Transmembrane</keyword>
<feature type="domain" description="PASTA" evidence="12">
    <location>
        <begin position="482"/>
        <end position="551"/>
    </location>
</feature>
<evidence type="ECO:0000259" key="11">
    <source>
        <dbReference type="PROSITE" id="PS50011"/>
    </source>
</evidence>
<dbReference type="Proteomes" id="UP000198577">
    <property type="component" value="Unassembled WGS sequence"/>
</dbReference>
<accession>A0A1I5WEC7</accession>
<dbReference type="Gene3D" id="1.10.510.10">
    <property type="entry name" value="Transferase(Phosphotransferase) domain 1"/>
    <property type="match status" value="1"/>
</dbReference>
<keyword evidence="3" id="KW-0808">Transferase</keyword>
<evidence type="ECO:0000256" key="10">
    <source>
        <dbReference type="SAM" id="Phobius"/>
    </source>
</evidence>
<dbReference type="PANTHER" id="PTHR43289">
    <property type="entry name" value="MITOGEN-ACTIVATED PROTEIN KINASE KINASE KINASE 20-RELATED"/>
    <property type="match status" value="1"/>
</dbReference>
<organism evidence="13 14">
    <name type="scientific">Caldicoprobacter faecalis</name>
    <dbReference type="NCBI Taxonomy" id="937334"/>
    <lineage>
        <taxon>Bacteria</taxon>
        <taxon>Bacillati</taxon>
        <taxon>Bacillota</taxon>
        <taxon>Clostridia</taxon>
        <taxon>Caldicoprobacterales</taxon>
        <taxon>Caldicoprobacteraceae</taxon>
        <taxon>Caldicoprobacter</taxon>
    </lineage>
</organism>
<dbReference type="SUPFAM" id="SSF54184">
    <property type="entry name" value="Penicillin-binding protein 2x (pbp-2x), c-terminal domain"/>
    <property type="match status" value="1"/>
</dbReference>
<dbReference type="InterPro" id="IPR017441">
    <property type="entry name" value="Protein_kinase_ATP_BS"/>
</dbReference>
<dbReference type="EC" id="2.7.11.1" evidence="1"/>
<dbReference type="EMBL" id="FOXR01000016">
    <property type="protein sequence ID" value="SFQ18031.1"/>
    <property type="molecule type" value="Genomic_DNA"/>
</dbReference>
<keyword evidence="6 9" id="KW-0067">ATP-binding</keyword>
<keyword evidence="5 13" id="KW-0418">Kinase</keyword>
<evidence type="ECO:0000256" key="4">
    <source>
        <dbReference type="ARBA" id="ARBA00022741"/>
    </source>
</evidence>
<dbReference type="FunFam" id="3.30.200.20:FF:000035">
    <property type="entry name" value="Serine/threonine protein kinase Stk1"/>
    <property type="match status" value="1"/>
</dbReference>
<evidence type="ECO:0000256" key="9">
    <source>
        <dbReference type="PROSITE-ProRule" id="PRU10141"/>
    </source>
</evidence>
<dbReference type="InterPro" id="IPR000719">
    <property type="entry name" value="Prot_kinase_dom"/>
</dbReference>
<reference evidence="13 14" key="1">
    <citation type="submission" date="2016-10" db="EMBL/GenBank/DDBJ databases">
        <authorList>
            <person name="de Groot N.N."/>
        </authorList>
    </citation>
    <scope>NUCLEOTIDE SEQUENCE [LARGE SCALE GENOMIC DNA]</scope>
    <source>
        <strain evidence="13 14">DSM 20678</strain>
    </source>
</reference>
<dbReference type="STRING" id="937334.SAMN05444406_11618"/>
<keyword evidence="2 13" id="KW-0723">Serine/threonine-protein kinase</keyword>
<dbReference type="PROSITE" id="PS00108">
    <property type="entry name" value="PROTEIN_KINASE_ST"/>
    <property type="match status" value="1"/>
</dbReference>
<keyword evidence="10" id="KW-1133">Transmembrane helix</keyword>
<dbReference type="Pfam" id="PF00069">
    <property type="entry name" value="Pkinase"/>
    <property type="match status" value="1"/>
</dbReference>
<keyword evidence="10" id="KW-0472">Membrane</keyword>
<dbReference type="SMART" id="SM00740">
    <property type="entry name" value="PASTA"/>
    <property type="match status" value="3"/>
</dbReference>
<evidence type="ECO:0000256" key="8">
    <source>
        <dbReference type="ARBA" id="ARBA00048679"/>
    </source>
</evidence>
<dbReference type="NCBIfam" id="NF033483">
    <property type="entry name" value="PknB_PASTA_kin"/>
    <property type="match status" value="1"/>
</dbReference>
<evidence type="ECO:0000256" key="6">
    <source>
        <dbReference type="ARBA" id="ARBA00022840"/>
    </source>
</evidence>
<dbReference type="InterPro" id="IPR008271">
    <property type="entry name" value="Ser/Thr_kinase_AS"/>
</dbReference>
<dbReference type="Gene3D" id="3.30.200.20">
    <property type="entry name" value="Phosphorylase Kinase, domain 1"/>
    <property type="match status" value="1"/>
</dbReference>
<gene>
    <name evidence="13" type="ORF">SAMN05444406_11618</name>
</gene>
<dbReference type="FunFam" id="1.10.510.10:FF:000021">
    <property type="entry name" value="Serine/threonine protein kinase"/>
    <property type="match status" value="1"/>
</dbReference>
<dbReference type="GO" id="GO:0005524">
    <property type="term" value="F:ATP binding"/>
    <property type="evidence" value="ECO:0007669"/>
    <property type="project" value="UniProtKB-UniRule"/>
</dbReference>
<evidence type="ECO:0000256" key="7">
    <source>
        <dbReference type="ARBA" id="ARBA00047899"/>
    </source>
</evidence>
<dbReference type="InterPro" id="IPR011009">
    <property type="entry name" value="Kinase-like_dom_sf"/>
</dbReference>
<dbReference type="PROSITE" id="PS50011">
    <property type="entry name" value="PROTEIN_KINASE_DOM"/>
    <property type="match status" value="1"/>
</dbReference>
<comment type="catalytic activity">
    <reaction evidence="8">
        <text>L-seryl-[protein] + ATP = O-phospho-L-seryl-[protein] + ADP + H(+)</text>
        <dbReference type="Rhea" id="RHEA:17989"/>
        <dbReference type="Rhea" id="RHEA-COMP:9863"/>
        <dbReference type="Rhea" id="RHEA-COMP:11604"/>
        <dbReference type="ChEBI" id="CHEBI:15378"/>
        <dbReference type="ChEBI" id="CHEBI:29999"/>
        <dbReference type="ChEBI" id="CHEBI:30616"/>
        <dbReference type="ChEBI" id="CHEBI:83421"/>
        <dbReference type="ChEBI" id="CHEBI:456216"/>
        <dbReference type="EC" id="2.7.11.1"/>
    </reaction>
</comment>
<evidence type="ECO:0000256" key="1">
    <source>
        <dbReference type="ARBA" id="ARBA00012513"/>
    </source>
</evidence>
<keyword evidence="14" id="KW-1185">Reference proteome</keyword>
<dbReference type="SUPFAM" id="SSF56112">
    <property type="entry name" value="Protein kinase-like (PK-like)"/>
    <property type="match status" value="1"/>
</dbReference>
<evidence type="ECO:0000256" key="2">
    <source>
        <dbReference type="ARBA" id="ARBA00022527"/>
    </source>
</evidence>
<dbReference type="CDD" id="cd06577">
    <property type="entry name" value="PASTA_pknB"/>
    <property type="match status" value="3"/>
</dbReference>
<dbReference type="GO" id="GO:0004674">
    <property type="term" value="F:protein serine/threonine kinase activity"/>
    <property type="evidence" value="ECO:0007669"/>
    <property type="project" value="UniProtKB-KW"/>
</dbReference>
<evidence type="ECO:0000256" key="5">
    <source>
        <dbReference type="ARBA" id="ARBA00022777"/>
    </source>
</evidence>
<name>A0A1I5WEC7_9FIRM</name>
<evidence type="ECO:0000256" key="3">
    <source>
        <dbReference type="ARBA" id="ARBA00022679"/>
    </source>
</evidence>
<feature type="transmembrane region" description="Helical" evidence="10">
    <location>
        <begin position="317"/>
        <end position="338"/>
    </location>
</feature>
<feature type="domain" description="PASTA" evidence="12">
    <location>
        <begin position="348"/>
        <end position="414"/>
    </location>
</feature>
<dbReference type="PROSITE" id="PS00107">
    <property type="entry name" value="PROTEIN_KINASE_ATP"/>
    <property type="match status" value="1"/>
</dbReference>
<feature type="domain" description="PASTA" evidence="12">
    <location>
        <begin position="415"/>
        <end position="481"/>
    </location>
</feature>
<feature type="domain" description="Protein kinase" evidence="11">
    <location>
        <begin position="13"/>
        <end position="274"/>
    </location>
</feature>
<dbReference type="AlphaFoldDB" id="A0A1I5WEC7"/>
<evidence type="ECO:0000259" key="12">
    <source>
        <dbReference type="PROSITE" id="PS51178"/>
    </source>
</evidence>
<dbReference type="Pfam" id="PF03793">
    <property type="entry name" value="PASTA"/>
    <property type="match status" value="3"/>
</dbReference>
<dbReference type="PANTHER" id="PTHR43289:SF34">
    <property type="entry name" value="SERINE_THREONINE-PROTEIN KINASE YBDM-RELATED"/>
    <property type="match status" value="1"/>
</dbReference>
<dbReference type="Gene3D" id="3.30.10.20">
    <property type="match status" value="3"/>
</dbReference>
<dbReference type="InterPro" id="IPR005543">
    <property type="entry name" value="PASTA_dom"/>
</dbReference>
<evidence type="ECO:0000313" key="13">
    <source>
        <dbReference type="EMBL" id="SFQ18031.1"/>
    </source>
</evidence>
<protein>
    <recommendedName>
        <fullName evidence="1">non-specific serine/threonine protein kinase</fullName>
        <ecNumber evidence="1">2.7.11.1</ecNumber>
    </recommendedName>
</protein>
<feature type="binding site" evidence="9">
    <location>
        <position position="42"/>
    </location>
    <ligand>
        <name>ATP</name>
        <dbReference type="ChEBI" id="CHEBI:30616"/>
    </ligand>
</feature>
<comment type="catalytic activity">
    <reaction evidence="7">
        <text>L-threonyl-[protein] + ATP = O-phospho-L-threonyl-[protein] + ADP + H(+)</text>
        <dbReference type="Rhea" id="RHEA:46608"/>
        <dbReference type="Rhea" id="RHEA-COMP:11060"/>
        <dbReference type="Rhea" id="RHEA-COMP:11605"/>
        <dbReference type="ChEBI" id="CHEBI:15378"/>
        <dbReference type="ChEBI" id="CHEBI:30013"/>
        <dbReference type="ChEBI" id="CHEBI:30616"/>
        <dbReference type="ChEBI" id="CHEBI:61977"/>
        <dbReference type="ChEBI" id="CHEBI:456216"/>
        <dbReference type="EC" id="2.7.11.1"/>
    </reaction>
</comment>
<dbReference type="CDD" id="cd14014">
    <property type="entry name" value="STKc_PknB_like"/>
    <property type="match status" value="1"/>
</dbReference>
<proteinExistence type="predicted"/>
<dbReference type="PROSITE" id="PS51178">
    <property type="entry name" value="PASTA"/>
    <property type="match status" value="3"/>
</dbReference>